<proteinExistence type="predicted"/>
<evidence type="ECO:0000256" key="4">
    <source>
        <dbReference type="SAM" id="SignalP"/>
    </source>
</evidence>
<dbReference type="InterPro" id="IPR011990">
    <property type="entry name" value="TPR-like_helical_dom_sf"/>
</dbReference>
<reference evidence="5" key="1">
    <citation type="journal article" date="2021" name="Front. Mar. Sci.">
        <title>Genomes of Diverse Isolates of Prochlorococcus High-Light-Adapted Clade II in the Western Pacific Ocean.</title>
        <authorList>
            <person name="Yan W."/>
            <person name="Feng X."/>
            <person name="Zhang W."/>
            <person name="Nawaz M.Z."/>
            <person name="Luo T."/>
            <person name="Zhang R."/>
            <person name="Jiao N."/>
        </authorList>
    </citation>
    <scope>NUCLEOTIDE SEQUENCE</scope>
    <source>
        <strain evidence="5">XMU1424</strain>
    </source>
</reference>
<dbReference type="Pfam" id="PF13414">
    <property type="entry name" value="TPR_11"/>
    <property type="match status" value="1"/>
</dbReference>
<dbReference type="SMART" id="SM00028">
    <property type="entry name" value="TPR"/>
    <property type="match status" value="3"/>
</dbReference>
<evidence type="ECO:0000256" key="2">
    <source>
        <dbReference type="ARBA" id="ARBA00022803"/>
    </source>
</evidence>
<gene>
    <name evidence="5" type="ORF">JJ833_00540</name>
</gene>
<dbReference type="SUPFAM" id="SSF48452">
    <property type="entry name" value="TPR-like"/>
    <property type="match status" value="1"/>
</dbReference>
<dbReference type="PANTHER" id="PTHR44858:SF1">
    <property type="entry name" value="UDP-N-ACETYLGLUCOSAMINE--PEPTIDE N-ACETYLGLUCOSAMINYLTRANSFERASE SPINDLY-RELATED"/>
    <property type="match status" value="1"/>
</dbReference>
<dbReference type="Gene3D" id="1.25.40.10">
    <property type="entry name" value="Tetratricopeptide repeat domain"/>
    <property type="match status" value="2"/>
</dbReference>
<comment type="caution">
    <text evidence="5">The sequence shown here is derived from an EMBL/GenBank/DDBJ whole genome shotgun (WGS) entry which is preliminary data.</text>
</comment>
<feature type="repeat" description="TPR" evidence="3">
    <location>
        <begin position="37"/>
        <end position="70"/>
    </location>
</feature>
<dbReference type="EMBL" id="JAEPLE010000001">
    <property type="protein sequence ID" value="MBO6987332.1"/>
    <property type="molecule type" value="Genomic_DNA"/>
</dbReference>
<sequence>MKILRPLILLSFSSILLSFPFAIFAKNDENVINTQKSRELFLDGYIKSESNDHKQAIENYTEAIRLNPNNFYAFLNRAFSRHQIKDNPGAWDDLNRALEINPNHGIASYNRAIVNWKLGHQLSSIKDYSRAINKDIELKNAYAVRGILKSNIGDAEGACSDWKKAMENKSERATLWVKKNCLPNISEDFLNNTENKVLIANARRKYAAGELRESCNYYEQAKINGYKAHNLRWNLKLRLITDPICFLF</sequence>
<accession>A0A9D9BU21</accession>
<evidence type="ECO:0000313" key="5">
    <source>
        <dbReference type="EMBL" id="MBO6987332.1"/>
    </source>
</evidence>
<dbReference type="AlphaFoldDB" id="A0A9D9BU21"/>
<keyword evidence="1" id="KW-0677">Repeat</keyword>
<protein>
    <submittedName>
        <fullName evidence="5">Tetratricopeptide repeat protein</fullName>
    </submittedName>
</protein>
<feature type="signal peptide" evidence="4">
    <location>
        <begin position="1"/>
        <end position="25"/>
    </location>
</feature>
<dbReference type="GO" id="GO:0046813">
    <property type="term" value="P:receptor-mediated virion attachment to host cell"/>
    <property type="evidence" value="ECO:0007669"/>
    <property type="project" value="TreeGrafter"/>
</dbReference>
<keyword evidence="4" id="KW-0732">Signal</keyword>
<keyword evidence="2 3" id="KW-0802">TPR repeat</keyword>
<evidence type="ECO:0000256" key="1">
    <source>
        <dbReference type="ARBA" id="ARBA00022737"/>
    </source>
</evidence>
<dbReference type="InterPro" id="IPR019734">
    <property type="entry name" value="TPR_rpt"/>
</dbReference>
<dbReference type="PANTHER" id="PTHR44858">
    <property type="entry name" value="TETRATRICOPEPTIDE REPEAT PROTEIN 6"/>
    <property type="match status" value="1"/>
</dbReference>
<organism evidence="5">
    <name type="scientific">Prochlorococcus marinus XMU1424</name>
    <dbReference type="NCBI Taxonomy" id="2774497"/>
    <lineage>
        <taxon>Bacteria</taxon>
        <taxon>Bacillati</taxon>
        <taxon>Cyanobacteriota</taxon>
        <taxon>Cyanophyceae</taxon>
        <taxon>Synechococcales</taxon>
        <taxon>Prochlorococcaceae</taxon>
        <taxon>Prochlorococcus</taxon>
    </lineage>
</organism>
<dbReference type="InterPro" id="IPR050498">
    <property type="entry name" value="Ycf3"/>
</dbReference>
<dbReference type="GO" id="GO:0009279">
    <property type="term" value="C:cell outer membrane"/>
    <property type="evidence" value="ECO:0007669"/>
    <property type="project" value="TreeGrafter"/>
</dbReference>
<feature type="chain" id="PRO_5038933376" evidence="4">
    <location>
        <begin position="26"/>
        <end position="248"/>
    </location>
</feature>
<name>A0A9D9BU21_PROMR</name>
<dbReference type="PROSITE" id="PS50005">
    <property type="entry name" value="TPR"/>
    <property type="match status" value="1"/>
</dbReference>
<evidence type="ECO:0000256" key="3">
    <source>
        <dbReference type="PROSITE-ProRule" id="PRU00339"/>
    </source>
</evidence>